<dbReference type="SUPFAM" id="SSF56235">
    <property type="entry name" value="N-terminal nucleophile aminohydrolases (Ntn hydrolases)"/>
    <property type="match status" value="1"/>
</dbReference>
<gene>
    <name evidence="1" type="ORF">PYM288_LOCUS10035</name>
    <name evidence="2" type="ORF">SEV965_LOCUS6497</name>
</gene>
<protein>
    <submittedName>
        <fullName evidence="2">Uncharacterized protein</fullName>
    </submittedName>
</protein>
<dbReference type="EMBL" id="CAJNOU010000213">
    <property type="protein sequence ID" value="CAF0918107.1"/>
    <property type="molecule type" value="Genomic_DNA"/>
</dbReference>
<dbReference type="Gene3D" id="3.60.20.10">
    <property type="entry name" value="Glutamine Phosphoribosylpyrophosphate, subunit 1, domain 1"/>
    <property type="match status" value="1"/>
</dbReference>
<dbReference type="InterPro" id="IPR001353">
    <property type="entry name" value="Proteasome_sua/b"/>
</dbReference>
<reference evidence="2" key="1">
    <citation type="submission" date="2021-02" db="EMBL/GenBank/DDBJ databases">
        <authorList>
            <person name="Nowell W R."/>
        </authorList>
    </citation>
    <scope>NUCLEOTIDE SEQUENCE</scope>
</reference>
<accession>A0A814AQ04</accession>
<name>A0A814AQ04_9BILA</name>
<dbReference type="GO" id="GO:0005839">
    <property type="term" value="C:proteasome core complex"/>
    <property type="evidence" value="ECO:0007669"/>
    <property type="project" value="InterPro"/>
</dbReference>
<evidence type="ECO:0000313" key="3">
    <source>
        <dbReference type="Proteomes" id="UP000663889"/>
    </source>
</evidence>
<dbReference type="Pfam" id="PF00227">
    <property type="entry name" value="Proteasome"/>
    <property type="match status" value="1"/>
</dbReference>
<sequence length="71" mass="8068">MASIGSVEASEIVIALRFEFIDQMLDFYLVYDFVRPFGCFILLAAYDSNGPQLYGVELSGVTYIKHNKQPR</sequence>
<dbReference type="Proteomes" id="UP000663889">
    <property type="component" value="Unassembled WGS sequence"/>
</dbReference>
<evidence type="ECO:0000313" key="1">
    <source>
        <dbReference type="EMBL" id="CAF0911346.1"/>
    </source>
</evidence>
<proteinExistence type="predicted"/>
<dbReference type="Proteomes" id="UP000663854">
    <property type="component" value="Unassembled WGS sequence"/>
</dbReference>
<dbReference type="InterPro" id="IPR029055">
    <property type="entry name" value="Ntn_hydrolases_N"/>
</dbReference>
<evidence type="ECO:0000313" key="2">
    <source>
        <dbReference type="EMBL" id="CAF0918107.1"/>
    </source>
</evidence>
<comment type="caution">
    <text evidence="2">The sequence shown here is derived from an EMBL/GenBank/DDBJ whole genome shotgun (WGS) entry which is preliminary data.</text>
</comment>
<dbReference type="EMBL" id="CAJNOH010000153">
    <property type="protein sequence ID" value="CAF0911346.1"/>
    <property type="molecule type" value="Genomic_DNA"/>
</dbReference>
<organism evidence="2 3">
    <name type="scientific">Rotaria sordida</name>
    <dbReference type="NCBI Taxonomy" id="392033"/>
    <lineage>
        <taxon>Eukaryota</taxon>
        <taxon>Metazoa</taxon>
        <taxon>Spiralia</taxon>
        <taxon>Gnathifera</taxon>
        <taxon>Rotifera</taxon>
        <taxon>Eurotatoria</taxon>
        <taxon>Bdelloidea</taxon>
        <taxon>Philodinida</taxon>
        <taxon>Philodinidae</taxon>
        <taxon>Rotaria</taxon>
    </lineage>
</organism>
<dbReference type="AlphaFoldDB" id="A0A814AQ04"/>
<dbReference type="GO" id="GO:0051603">
    <property type="term" value="P:proteolysis involved in protein catabolic process"/>
    <property type="evidence" value="ECO:0007669"/>
    <property type="project" value="InterPro"/>
</dbReference>